<proteinExistence type="predicted"/>
<evidence type="ECO:0000313" key="2">
    <source>
        <dbReference type="Proteomes" id="UP000245921"/>
    </source>
</evidence>
<dbReference type="RefSeq" id="WP_109603772.1">
    <property type="nucleotide sequence ID" value="NZ_JAMHJO010000001.1"/>
</dbReference>
<dbReference type="AlphaFoldDB" id="A0AA45HJJ0"/>
<dbReference type="Proteomes" id="UP000245921">
    <property type="component" value="Unassembled WGS sequence"/>
</dbReference>
<reference evidence="1 2" key="1">
    <citation type="submission" date="2018-05" db="EMBL/GenBank/DDBJ databases">
        <title>Genomic Encyclopedia of Type Strains, Phase IV (KMG-IV): sequencing the most valuable type-strain genomes for metagenomic binning, comparative biology and taxonomic classification.</title>
        <authorList>
            <person name="Goeker M."/>
        </authorList>
    </citation>
    <scope>NUCLEOTIDE SEQUENCE [LARGE SCALE GENOMIC DNA]</scope>
    <source>
        <strain evidence="1 2">DSM 24906</strain>
    </source>
</reference>
<organism evidence="1 2">
    <name type="scientific">Oceanotoga teriensis</name>
    <dbReference type="NCBI Taxonomy" id="515440"/>
    <lineage>
        <taxon>Bacteria</taxon>
        <taxon>Thermotogati</taxon>
        <taxon>Thermotogota</taxon>
        <taxon>Thermotogae</taxon>
        <taxon>Petrotogales</taxon>
        <taxon>Petrotogaceae</taxon>
        <taxon>Oceanotoga</taxon>
    </lineage>
</organism>
<name>A0AA45HJJ0_9BACT</name>
<evidence type="ECO:0000313" key="1">
    <source>
        <dbReference type="EMBL" id="PWJ96149.1"/>
    </source>
</evidence>
<accession>A0AA45HJJ0</accession>
<comment type="caution">
    <text evidence="1">The sequence shown here is derived from an EMBL/GenBank/DDBJ whole genome shotgun (WGS) entry which is preliminary data.</text>
</comment>
<protein>
    <submittedName>
        <fullName evidence="1">Uncharacterized protein</fullName>
    </submittedName>
</protein>
<keyword evidence="2" id="KW-1185">Reference proteome</keyword>
<sequence length="62" mass="7619">MKEMDNYLNDYLDGKINIKDLNNRCQKTIIVYKKALEKYFECQNIDTISRVRQKMHLKKYEE</sequence>
<dbReference type="EMBL" id="QGGI01000002">
    <property type="protein sequence ID" value="PWJ96149.1"/>
    <property type="molecule type" value="Genomic_DNA"/>
</dbReference>
<gene>
    <name evidence="1" type="ORF">C7380_10258</name>
</gene>